<feature type="domain" description="MotA/TolQ/ExbB proton channel" evidence="10">
    <location>
        <begin position="100"/>
        <end position="218"/>
    </location>
</feature>
<evidence type="ECO:0000256" key="9">
    <source>
        <dbReference type="SAM" id="Phobius"/>
    </source>
</evidence>
<dbReference type="InterPro" id="IPR002898">
    <property type="entry name" value="MotA_ExbB_proton_chnl"/>
</dbReference>
<feature type="transmembrane region" description="Helical" evidence="9">
    <location>
        <begin position="177"/>
        <end position="200"/>
    </location>
</feature>
<dbReference type="EMBL" id="DROD01000703">
    <property type="protein sequence ID" value="HHJ53743.1"/>
    <property type="molecule type" value="Genomic_DNA"/>
</dbReference>
<evidence type="ECO:0000256" key="7">
    <source>
        <dbReference type="ARBA" id="ARBA00022989"/>
    </source>
</evidence>
<evidence type="ECO:0000256" key="2">
    <source>
        <dbReference type="ARBA" id="ARBA00008038"/>
    </source>
</evidence>
<keyword evidence="5 9" id="KW-0812">Transmembrane</keyword>
<keyword evidence="7 9" id="KW-1133">Transmembrane helix</keyword>
<feature type="transmembrane region" description="Helical" evidence="9">
    <location>
        <begin position="144"/>
        <end position="165"/>
    </location>
</feature>
<feature type="transmembrane region" description="Helical" evidence="9">
    <location>
        <begin position="6"/>
        <end position="30"/>
    </location>
</feature>
<dbReference type="InterPro" id="IPR047055">
    <property type="entry name" value="MotA-like"/>
</dbReference>
<dbReference type="GO" id="GO:0006935">
    <property type="term" value="P:chemotaxis"/>
    <property type="evidence" value="ECO:0007669"/>
    <property type="project" value="InterPro"/>
</dbReference>
<dbReference type="PANTHER" id="PTHR30433">
    <property type="entry name" value="CHEMOTAXIS PROTEIN MOTA"/>
    <property type="match status" value="1"/>
</dbReference>
<dbReference type="GO" id="GO:0071978">
    <property type="term" value="P:bacterial-type flagellum-dependent swarming motility"/>
    <property type="evidence" value="ECO:0007669"/>
    <property type="project" value="InterPro"/>
</dbReference>
<proteinExistence type="inferred from homology"/>
<protein>
    <submittedName>
        <fullName evidence="11">Motility protein A</fullName>
    </submittedName>
</protein>
<evidence type="ECO:0000256" key="5">
    <source>
        <dbReference type="ARBA" id="ARBA00022692"/>
    </source>
</evidence>
<accession>A0A7V5UFW3</accession>
<keyword evidence="6" id="KW-0283">Flagellar rotation</keyword>
<evidence type="ECO:0000256" key="8">
    <source>
        <dbReference type="ARBA" id="ARBA00023136"/>
    </source>
</evidence>
<name>A0A7V5UFW3_CALAY</name>
<evidence type="ECO:0000313" key="11">
    <source>
        <dbReference type="EMBL" id="HHJ53743.1"/>
    </source>
</evidence>
<keyword evidence="8 9" id="KW-0472">Membrane</keyword>
<evidence type="ECO:0000256" key="3">
    <source>
        <dbReference type="ARBA" id="ARBA00022448"/>
    </source>
</evidence>
<dbReference type="PROSITE" id="PS01307">
    <property type="entry name" value="MOTA"/>
    <property type="match status" value="1"/>
</dbReference>
<reference evidence="11" key="1">
    <citation type="journal article" date="2020" name="mSystems">
        <title>Genome- and Community-Level Interaction Insights into Carbon Utilization and Element Cycling Functions of Hydrothermarchaeota in Hydrothermal Sediment.</title>
        <authorList>
            <person name="Zhou Z."/>
            <person name="Liu Y."/>
            <person name="Xu W."/>
            <person name="Pan J."/>
            <person name="Luo Z.H."/>
            <person name="Li M."/>
        </authorList>
    </citation>
    <scope>NUCLEOTIDE SEQUENCE [LARGE SCALE GENOMIC DNA]</scope>
    <source>
        <strain evidence="11">HyVt-527</strain>
    </source>
</reference>
<comment type="subcellular location">
    <subcellularLocation>
        <location evidence="1">Cell membrane</location>
        <topology evidence="1">Multi-pass membrane protein</topology>
    </subcellularLocation>
</comment>
<dbReference type="GO" id="GO:0005886">
    <property type="term" value="C:plasma membrane"/>
    <property type="evidence" value="ECO:0007669"/>
    <property type="project" value="UniProtKB-SubCell"/>
</dbReference>
<keyword evidence="3" id="KW-0813">Transport</keyword>
<keyword evidence="4" id="KW-1003">Cell membrane</keyword>
<dbReference type="Proteomes" id="UP000886124">
    <property type="component" value="Unassembled WGS sequence"/>
</dbReference>
<evidence type="ECO:0000256" key="6">
    <source>
        <dbReference type="ARBA" id="ARBA00022779"/>
    </source>
</evidence>
<dbReference type="InterPro" id="IPR000540">
    <property type="entry name" value="Flag_MotA_CS"/>
</dbReference>
<comment type="caution">
    <text evidence="11">The sequence shown here is derived from an EMBL/GenBank/DDBJ whole genome shotgun (WGS) entry which is preliminary data.</text>
</comment>
<dbReference type="Pfam" id="PF01618">
    <property type="entry name" value="MotA_ExbB"/>
    <property type="match status" value="1"/>
</dbReference>
<organism evidence="11">
    <name type="scientific">Caldithrix abyssi</name>
    <dbReference type="NCBI Taxonomy" id="187145"/>
    <lineage>
        <taxon>Bacteria</taxon>
        <taxon>Pseudomonadati</taxon>
        <taxon>Calditrichota</taxon>
        <taxon>Calditrichia</taxon>
        <taxon>Calditrichales</taxon>
        <taxon>Calditrichaceae</taxon>
        <taxon>Caldithrix</taxon>
    </lineage>
</organism>
<dbReference type="AlphaFoldDB" id="A0A7V5UFW3"/>
<sequence length="255" mass="27764">MDIATVIGILAGLGMIGFTIFTGEGAMIFIHVPSMMIVFGGSIASTLVSFPLKEVLGVVNVIRKAFFSDNFDGQKIIDQIVALSKKARKEGLLAIDKDVNEIEDAFLRTGMEMVVDGTEPELIRSVMETELSYTMERHKTGQQIMNSFGTYAPAFGMIGTLMGLVQMLTQLDDPSKIGGGMAVALITTFYGAVIANLVFLPLAGKLKNRSDAEVVMKEMIIEGVLSIQFGEHPNTIQRKLSNFLPPKLRKQPEGE</sequence>
<evidence type="ECO:0000259" key="10">
    <source>
        <dbReference type="Pfam" id="PF01618"/>
    </source>
</evidence>
<dbReference type="PANTHER" id="PTHR30433:SF2">
    <property type="entry name" value="MOTILITY PROTEIN A"/>
    <property type="match status" value="1"/>
</dbReference>
<evidence type="ECO:0000256" key="4">
    <source>
        <dbReference type="ARBA" id="ARBA00022475"/>
    </source>
</evidence>
<comment type="similarity">
    <text evidence="2">Belongs to the MotA family.</text>
</comment>
<gene>
    <name evidence="11" type="ORF">ENJ89_11155</name>
</gene>
<evidence type="ECO:0000256" key="1">
    <source>
        <dbReference type="ARBA" id="ARBA00004651"/>
    </source>
</evidence>